<feature type="domain" description="Gamma tubulin complex component C-terminal" evidence="6">
    <location>
        <begin position="688"/>
        <end position="933"/>
    </location>
</feature>
<evidence type="ECO:0000313" key="8">
    <source>
        <dbReference type="EMBL" id="CAH0389332.1"/>
    </source>
</evidence>
<dbReference type="GO" id="GO:0051011">
    <property type="term" value="F:microtubule minus-end binding"/>
    <property type="evidence" value="ECO:0007669"/>
    <property type="project" value="TreeGrafter"/>
</dbReference>
<dbReference type="GO" id="GO:0031122">
    <property type="term" value="P:cytoplasmic microtubule organization"/>
    <property type="evidence" value="ECO:0007669"/>
    <property type="project" value="TreeGrafter"/>
</dbReference>
<comment type="subcellular location">
    <subcellularLocation>
        <location evidence="5">Cytoplasm</location>
        <location evidence="5">Cytoskeleton</location>
        <location evidence="5">Microtubule organizing center</location>
    </subcellularLocation>
</comment>
<dbReference type="InterPro" id="IPR059169">
    <property type="entry name" value="GCP5_N_ext"/>
</dbReference>
<dbReference type="GO" id="GO:0000930">
    <property type="term" value="C:gamma-tubulin complex"/>
    <property type="evidence" value="ECO:0007669"/>
    <property type="project" value="TreeGrafter"/>
</dbReference>
<dbReference type="Gene3D" id="1.20.120.1900">
    <property type="entry name" value="Gamma-tubulin complex, C-terminal domain"/>
    <property type="match status" value="1"/>
</dbReference>
<dbReference type="InterPro" id="IPR041470">
    <property type="entry name" value="GCP_N"/>
</dbReference>
<proteinExistence type="inferred from homology"/>
<evidence type="ECO:0000259" key="6">
    <source>
        <dbReference type="Pfam" id="PF04130"/>
    </source>
</evidence>
<dbReference type="InterPro" id="IPR007259">
    <property type="entry name" value="GCP"/>
</dbReference>
<dbReference type="GO" id="GO:0007020">
    <property type="term" value="P:microtubule nucleation"/>
    <property type="evidence" value="ECO:0007669"/>
    <property type="project" value="InterPro"/>
</dbReference>
<dbReference type="GO" id="GO:0000922">
    <property type="term" value="C:spindle pole"/>
    <property type="evidence" value="ECO:0007669"/>
    <property type="project" value="InterPro"/>
</dbReference>
<dbReference type="InterPro" id="IPR042241">
    <property type="entry name" value="GCP_C_sf"/>
</dbReference>
<dbReference type="EMBL" id="OU963865">
    <property type="protein sequence ID" value="CAH0389332.1"/>
    <property type="molecule type" value="Genomic_DNA"/>
</dbReference>
<feature type="domain" description="Gamma tubulin complex component protein N-terminal" evidence="7">
    <location>
        <begin position="281"/>
        <end position="527"/>
    </location>
</feature>
<keyword evidence="3 5" id="KW-0493">Microtubule</keyword>
<evidence type="ECO:0000256" key="2">
    <source>
        <dbReference type="ARBA" id="ARBA00022490"/>
    </source>
</evidence>
<dbReference type="KEGG" id="btab:109042472"/>
<keyword evidence="9" id="KW-1185">Reference proteome</keyword>
<dbReference type="GO" id="GO:0051225">
    <property type="term" value="P:spindle assembly"/>
    <property type="evidence" value="ECO:0007669"/>
    <property type="project" value="TreeGrafter"/>
</dbReference>
<sequence>MALAKVESLYQKDLNQLIRCLTGFEDEDENAGICYKYAMSHLLFNNYPSANKWEVNRKVDGVVEKLHFHGLPGRAEKLRLLVKKFISLKELRNYGQVDVEWQVLQLLLSLAYRPSDVREDIVLDEKELFEPVDSEDLKKKEKEEWAKYLRQDDYKFDYTHDDESDWSSLESDGEKEITADHEKDLQEDGVSAQFQYPPLFPRSEPEAKYRNREEYLRCMAKEGIMAQEFLATQVQHSWWDIDQEIAKMGDSSNLSFKDLANSWRRTKDNRLLMVLSEEKVLREILWTLHCPSSGALFQMDGSGSLSVKQNFTLPTASQEATFQTVSRLSHLLQVCQEMSSFRESIDFIESSFTLQAYANTLAEVLEEFTMKILLLERKLNEHEDDTTLLHLEEIIAPYYHDLMYVYQIHQKATELHGSKPKWLAVARLLAELEIGLMEATSCRQTDFMLRLFVKSLRPSIDILDKWLSIGKLEDFRDEFLICRSDEDNTHDSWILGSFVVRRDDRESQILNCLAGSALKAAQSMEFALKMGDEYTVFSNTRDTGLMSHEFLAQLGEAILEAFPRNDSPCEDTKLQISSVCTVPEFQPDMQYFKDLCRFHPLIFQSIKTMLAEVRNRVKDCKEARERSKMNFQSSRADSYNRCIPKLEKGISVFPLNSKIEAILEHLIISKHDPAAYQFVQHLISDALLLRHLETMHKVYLLISGHTLSIFYNRLFLLAEADMWKSARSLSPLLEECIEKDVGELSERFEVIPKKGGSATTKKSKPLKAFKISNTLSNLDNFYINYQVESPVNIVITEEAVNSYNFVFKFLAKIEWAKWSLQQLQLKDLSKTVSDPVTRRLFYLRFFLLNSVSHIHNYFIRQISGDVFETVKNDIIDAPTLDAVIKAHKSYLRKLTSHCLIEEEVLEKGLLPYLSLCERLRELWKEQVNGSLEKQDVVEFEKYFIQTHWLLTTCVDTSIDTTSIKYAGPLTELWKVLSTNIPSRGDALGEEIVHLPSMNF</sequence>
<dbReference type="AlphaFoldDB" id="A0A9P0F2M5"/>
<dbReference type="PANTHER" id="PTHR19302:SF33">
    <property type="entry name" value="GAMMA-TUBULIN COMPLEX COMPONENT 5"/>
    <property type="match status" value="1"/>
</dbReference>
<reference evidence="8" key="1">
    <citation type="submission" date="2021-12" db="EMBL/GenBank/DDBJ databases">
        <authorList>
            <person name="King R."/>
        </authorList>
    </citation>
    <scope>NUCLEOTIDE SEQUENCE</scope>
</reference>
<dbReference type="PANTHER" id="PTHR19302">
    <property type="entry name" value="GAMMA TUBULIN COMPLEX PROTEIN"/>
    <property type="match status" value="1"/>
</dbReference>
<evidence type="ECO:0000259" key="7">
    <source>
        <dbReference type="Pfam" id="PF17681"/>
    </source>
</evidence>
<accession>A0A9P0F2M5</accession>
<keyword evidence="4 5" id="KW-0206">Cytoskeleton</keyword>
<evidence type="ECO:0000256" key="4">
    <source>
        <dbReference type="ARBA" id="ARBA00023212"/>
    </source>
</evidence>
<comment type="similarity">
    <text evidence="1 5">Belongs to the TUBGCP family.</text>
</comment>
<evidence type="ECO:0000313" key="9">
    <source>
        <dbReference type="Proteomes" id="UP001152759"/>
    </source>
</evidence>
<dbReference type="GO" id="GO:0000278">
    <property type="term" value="P:mitotic cell cycle"/>
    <property type="evidence" value="ECO:0007669"/>
    <property type="project" value="TreeGrafter"/>
</dbReference>
<evidence type="ECO:0000256" key="1">
    <source>
        <dbReference type="ARBA" id="ARBA00010337"/>
    </source>
</evidence>
<gene>
    <name evidence="8" type="ORF">BEMITA_LOCUS8170</name>
</gene>
<dbReference type="GO" id="GO:0005874">
    <property type="term" value="C:microtubule"/>
    <property type="evidence" value="ECO:0007669"/>
    <property type="project" value="UniProtKB-KW"/>
</dbReference>
<organism evidence="8 9">
    <name type="scientific">Bemisia tabaci</name>
    <name type="common">Sweetpotato whitefly</name>
    <name type="synonym">Aleurodes tabaci</name>
    <dbReference type="NCBI Taxonomy" id="7038"/>
    <lineage>
        <taxon>Eukaryota</taxon>
        <taxon>Metazoa</taxon>
        <taxon>Ecdysozoa</taxon>
        <taxon>Arthropoda</taxon>
        <taxon>Hexapoda</taxon>
        <taxon>Insecta</taxon>
        <taxon>Pterygota</taxon>
        <taxon>Neoptera</taxon>
        <taxon>Paraneoptera</taxon>
        <taxon>Hemiptera</taxon>
        <taxon>Sternorrhyncha</taxon>
        <taxon>Aleyrodoidea</taxon>
        <taxon>Aleyrodidae</taxon>
        <taxon>Aleyrodinae</taxon>
        <taxon>Bemisia</taxon>
    </lineage>
</organism>
<dbReference type="GO" id="GO:0051321">
    <property type="term" value="P:meiotic cell cycle"/>
    <property type="evidence" value="ECO:0007669"/>
    <property type="project" value="TreeGrafter"/>
</dbReference>
<dbReference type="Pfam" id="PF17681">
    <property type="entry name" value="GCP_N_terminal"/>
    <property type="match status" value="1"/>
</dbReference>
<name>A0A9P0F2M5_BEMTA</name>
<dbReference type="InterPro" id="IPR040457">
    <property type="entry name" value="GCP_C"/>
</dbReference>
<protein>
    <recommendedName>
        <fullName evidence="5">Gamma-tubulin complex component</fullName>
    </recommendedName>
</protein>
<evidence type="ECO:0000256" key="5">
    <source>
        <dbReference type="RuleBase" id="RU363050"/>
    </source>
</evidence>
<dbReference type="Proteomes" id="UP001152759">
    <property type="component" value="Chromosome 4"/>
</dbReference>
<dbReference type="Pfam" id="PF04130">
    <property type="entry name" value="GCP_C_terminal"/>
    <property type="match status" value="1"/>
</dbReference>
<dbReference type="CDD" id="cd22572">
    <property type="entry name" value="GCP5_NTD"/>
    <property type="match status" value="1"/>
</dbReference>
<keyword evidence="2 5" id="KW-0963">Cytoplasm</keyword>
<evidence type="ECO:0000256" key="3">
    <source>
        <dbReference type="ARBA" id="ARBA00022701"/>
    </source>
</evidence>
<dbReference type="GO" id="GO:0043015">
    <property type="term" value="F:gamma-tubulin binding"/>
    <property type="evidence" value="ECO:0007669"/>
    <property type="project" value="InterPro"/>
</dbReference>